<dbReference type="EMBL" id="FIZY01000047">
    <property type="protein sequence ID" value="CZF85943.1"/>
    <property type="molecule type" value="Genomic_DNA"/>
</dbReference>
<proteinExistence type="predicted"/>
<name>A0A128FGL8_9GAMM</name>
<dbReference type="Proteomes" id="UP000073601">
    <property type="component" value="Unassembled WGS sequence"/>
</dbReference>
<evidence type="ECO:0000313" key="1">
    <source>
        <dbReference type="EMBL" id="CZF85943.1"/>
    </source>
</evidence>
<organism evidence="1 2">
    <name type="scientific">Grimontia marina</name>
    <dbReference type="NCBI Taxonomy" id="646534"/>
    <lineage>
        <taxon>Bacteria</taxon>
        <taxon>Pseudomonadati</taxon>
        <taxon>Pseudomonadota</taxon>
        <taxon>Gammaproteobacteria</taxon>
        <taxon>Vibrionales</taxon>
        <taxon>Vibrionaceae</taxon>
        <taxon>Grimontia</taxon>
    </lineage>
</organism>
<reference evidence="2" key="1">
    <citation type="submission" date="2016-02" db="EMBL/GenBank/DDBJ databases">
        <authorList>
            <person name="Rodrigo-Torres Lidia"/>
            <person name="Arahal R.David."/>
        </authorList>
    </citation>
    <scope>NUCLEOTIDE SEQUENCE [LARGE SCALE GENOMIC DNA]</scope>
    <source>
        <strain evidence="2">CECT 8713</strain>
    </source>
</reference>
<protein>
    <submittedName>
        <fullName evidence="1">Uncharacterized protein</fullName>
    </submittedName>
</protein>
<gene>
    <name evidence="1" type="ORF">GMA8713_03976</name>
</gene>
<sequence>MNNLAYWIPNCSHYISHMVYDIDKRTFTIELVDDVEDFNPHTRLVCESVVSAP</sequence>
<dbReference type="AlphaFoldDB" id="A0A128FGL8"/>
<accession>A0A128FGL8</accession>
<keyword evidence="2" id="KW-1185">Reference proteome</keyword>
<evidence type="ECO:0000313" key="2">
    <source>
        <dbReference type="Proteomes" id="UP000073601"/>
    </source>
</evidence>